<evidence type="ECO:0000313" key="4">
    <source>
        <dbReference type="Proteomes" id="UP001163823"/>
    </source>
</evidence>
<dbReference type="NCBIfam" id="TIGR00756">
    <property type="entry name" value="PPR"/>
    <property type="match status" value="2"/>
</dbReference>
<dbReference type="Gene3D" id="1.25.40.10">
    <property type="entry name" value="Tetratricopeptide repeat domain"/>
    <property type="match status" value="3"/>
</dbReference>
<dbReference type="FunFam" id="1.25.40.10:FF:000637">
    <property type="entry name" value="Pentatricopeptide repeat-containing protein"/>
    <property type="match status" value="1"/>
</dbReference>
<dbReference type="GO" id="GO:0003723">
    <property type="term" value="F:RNA binding"/>
    <property type="evidence" value="ECO:0007669"/>
    <property type="project" value="InterPro"/>
</dbReference>
<accession>A0AAD7KXE3</accession>
<gene>
    <name evidence="3" type="ORF">O6P43_028154</name>
</gene>
<dbReference type="GO" id="GO:0009451">
    <property type="term" value="P:RNA modification"/>
    <property type="evidence" value="ECO:0007669"/>
    <property type="project" value="InterPro"/>
</dbReference>
<dbReference type="AlphaFoldDB" id="A0AAD7KXE3"/>
<sequence>MAFSYTTTCSTTLLPTTITPSPMPSGLVPCCDHTQKALRSMVHVTKSGHSSDIFIQNSLLHFYLVEKDVFSASQLFQSISFPDVVSWTSIISGLSKCGFEAEAIAKFSLMDVKPNSATLVSVLSACSSLRALRLGKAVHAYSLGNLSDNNIVLDNSMLDFYVKCGSLVSAEYLFVKMPNRDVVSWTTMVDGYAKMGHCEEAIGVFKNMVQEGETEPNEATLVTVLTASSSRGALSLGQWVHSYIGTRCDIAVEGNLGNALINMYVKCGHMSAAIQVFNRLLYKDIISWDTIISGMAVNGRGKQALQLFSQMLVNGVLPDDVTFISLLSACSHAGLVDEGSMFFKSMRYIYGIVPSLLHYGCMVDMYGRAGFLEEAEAFIRDMPEEAEGPIWGSLLQACKSHGNENMFERIKQYLLNNGDVSMGTLALLSNAYASLDRWDDADKVRKAMRGRGLKKMAGSSWIELDTSTNRRNVDEYAGR</sequence>
<dbReference type="PANTHER" id="PTHR47926">
    <property type="entry name" value="PENTATRICOPEPTIDE REPEAT-CONTAINING PROTEIN"/>
    <property type="match status" value="1"/>
</dbReference>
<name>A0AAD7KXE3_QUISA</name>
<evidence type="ECO:0000313" key="3">
    <source>
        <dbReference type="EMBL" id="KAJ7947556.1"/>
    </source>
</evidence>
<keyword evidence="4" id="KW-1185">Reference proteome</keyword>
<dbReference type="EMBL" id="JARAOO010000012">
    <property type="protein sequence ID" value="KAJ7947556.1"/>
    <property type="molecule type" value="Genomic_DNA"/>
</dbReference>
<dbReference type="Pfam" id="PF13041">
    <property type="entry name" value="PPR_2"/>
    <property type="match status" value="2"/>
</dbReference>
<keyword evidence="1" id="KW-0677">Repeat</keyword>
<evidence type="ECO:0000256" key="2">
    <source>
        <dbReference type="PROSITE-ProRule" id="PRU00708"/>
    </source>
</evidence>
<dbReference type="Pfam" id="PF01535">
    <property type="entry name" value="PPR"/>
    <property type="match status" value="2"/>
</dbReference>
<reference evidence="3" key="1">
    <citation type="journal article" date="2023" name="Science">
        <title>Elucidation of the pathway for biosynthesis of saponin adjuvants from the soapbark tree.</title>
        <authorList>
            <person name="Reed J."/>
            <person name="Orme A."/>
            <person name="El-Demerdash A."/>
            <person name="Owen C."/>
            <person name="Martin L.B.B."/>
            <person name="Misra R.C."/>
            <person name="Kikuchi S."/>
            <person name="Rejzek M."/>
            <person name="Martin A.C."/>
            <person name="Harkess A."/>
            <person name="Leebens-Mack J."/>
            <person name="Louveau T."/>
            <person name="Stephenson M.J."/>
            <person name="Osbourn A."/>
        </authorList>
    </citation>
    <scope>NUCLEOTIDE SEQUENCE</scope>
    <source>
        <strain evidence="3">S10</strain>
    </source>
</reference>
<evidence type="ECO:0000256" key="1">
    <source>
        <dbReference type="ARBA" id="ARBA00022737"/>
    </source>
</evidence>
<feature type="repeat" description="PPR" evidence="2">
    <location>
        <begin position="355"/>
        <end position="389"/>
    </location>
</feature>
<dbReference type="Proteomes" id="UP001163823">
    <property type="component" value="Chromosome 12"/>
</dbReference>
<dbReference type="Pfam" id="PF20431">
    <property type="entry name" value="E_motif"/>
    <property type="match status" value="1"/>
</dbReference>
<dbReference type="InterPro" id="IPR002885">
    <property type="entry name" value="PPR_rpt"/>
</dbReference>
<dbReference type="InterPro" id="IPR046960">
    <property type="entry name" value="PPR_At4g14850-like_plant"/>
</dbReference>
<protein>
    <submittedName>
        <fullName evidence="3">Pentatricopeptide repeat</fullName>
    </submittedName>
</protein>
<proteinExistence type="predicted"/>
<dbReference type="FunFam" id="1.25.40.10:FF:000031">
    <property type="entry name" value="Pentatricopeptide repeat-containing protein mitochondrial"/>
    <property type="match status" value="1"/>
</dbReference>
<dbReference type="KEGG" id="qsa:O6P43_028154"/>
<feature type="repeat" description="PPR" evidence="2">
    <location>
        <begin position="284"/>
        <end position="318"/>
    </location>
</feature>
<feature type="repeat" description="PPR" evidence="2">
    <location>
        <begin position="181"/>
        <end position="215"/>
    </location>
</feature>
<dbReference type="PANTHER" id="PTHR47926:SF436">
    <property type="entry name" value="PENTATRICOPEPTIDE REPEAT-CONTAINING PROTEIN ELI1, CHLOROPLASTIC-LIKE ISOFORM X2"/>
    <property type="match status" value="1"/>
</dbReference>
<dbReference type="PROSITE" id="PS51375">
    <property type="entry name" value="PPR"/>
    <property type="match status" value="3"/>
</dbReference>
<organism evidence="3 4">
    <name type="scientific">Quillaja saponaria</name>
    <name type="common">Soap bark tree</name>
    <dbReference type="NCBI Taxonomy" id="32244"/>
    <lineage>
        <taxon>Eukaryota</taxon>
        <taxon>Viridiplantae</taxon>
        <taxon>Streptophyta</taxon>
        <taxon>Embryophyta</taxon>
        <taxon>Tracheophyta</taxon>
        <taxon>Spermatophyta</taxon>
        <taxon>Magnoliopsida</taxon>
        <taxon>eudicotyledons</taxon>
        <taxon>Gunneridae</taxon>
        <taxon>Pentapetalae</taxon>
        <taxon>rosids</taxon>
        <taxon>fabids</taxon>
        <taxon>Fabales</taxon>
        <taxon>Quillajaceae</taxon>
        <taxon>Quillaja</taxon>
    </lineage>
</organism>
<dbReference type="InterPro" id="IPR046848">
    <property type="entry name" value="E_motif"/>
</dbReference>
<dbReference type="InterPro" id="IPR011990">
    <property type="entry name" value="TPR-like_helical_dom_sf"/>
</dbReference>
<comment type="caution">
    <text evidence="3">The sequence shown here is derived from an EMBL/GenBank/DDBJ whole genome shotgun (WGS) entry which is preliminary data.</text>
</comment>